<evidence type="ECO:0000313" key="2">
    <source>
        <dbReference type="Proteomes" id="UP000663853"/>
    </source>
</evidence>
<dbReference type="EMBL" id="CAJMXA010004135">
    <property type="protein sequence ID" value="CAE6535566.1"/>
    <property type="molecule type" value="Genomic_DNA"/>
</dbReference>
<protein>
    <submittedName>
        <fullName evidence="1">Uncharacterized protein</fullName>
    </submittedName>
</protein>
<dbReference type="Proteomes" id="UP000663853">
    <property type="component" value="Unassembled WGS sequence"/>
</dbReference>
<sequence>MGRRIQLTPPRASVAAIMVFMVKLERNGPIPTRPAPVIPNLPADIQQLAHPGLTVYPRTRYPAFNGPGSTEFDGRVNRIGSAAYDIEWRRMLQCGNPFANLRFKAMPIFRPGDLAGDWEGRFVYFTPDAFWDMIAGVHATVTSAPIAQQPHIWRIREHHLVHRRRRTPLGREDDEVTGEILPVGAALDAYIPQAAQFIHHGEPSEFSTRRLEVRIPDSTTPLGYRSYNYTTLDGPNNISPTQIQASFVVPESPSTEMDVDVDMSLDWDQPQPPRLGDGDDEFDEKVMDTLITGEGQSPQGPFKLRGRVRTWDGLIIFAQEYNFPTVSGLGHLLYKGHLVSGGGNWVGRWRDSLTPVQFSGYEGLFSVTRHHS</sequence>
<reference evidence="1" key="1">
    <citation type="submission" date="2021-01" db="EMBL/GenBank/DDBJ databases">
        <authorList>
            <person name="Kaushik A."/>
        </authorList>
    </citation>
    <scope>NUCLEOTIDE SEQUENCE</scope>
    <source>
        <strain evidence="1">AG6-10EEA</strain>
    </source>
</reference>
<organism evidence="1 2">
    <name type="scientific">Rhizoctonia solani</name>
    <dbReference type="NCBI Taxonomy" id="456999"/>
    <lineage>
        <taxon>Eukaryota</taxon>
        <taxon>Fungi</taxon>
        <taxon>Dikarya</taxon>
        <taxon>Basidiomycota</taxon>
        <taxon>Agaricomycotina</taxon>
        <taxon>Agaricomycetes</taxon>
        <taxon>Cantharellales</taxon>
        <taxon>Ceratobasidiaceae</taxon>
        <taxon>Rhizoctonia</taxon>
    </lineage>
</organism>
<name>A0A8H3DN88_9AGAM</name>
<proteinExistence type="predicted"/>
<evidence type="ECO:0000313" key="1">
    <source>
        <dbReference type="EMBL" id="CAE6535566.1"/>
    </source>
</evidence>
<gene>
    <name evidence="1" type="ORF">RDB_LOCUS177873</name>
</gene>
<comment type="caution">
    <text evidence="1">The sequence shown here is derived from an EMBL/GenBank/DDBJ whole genome shotgun (WGS) entry which is preliminary data.</text>
</comment>
<accession>A0A8H3DN88</accession>
<dbReference type="AlphaFoldDB" id="A0A8H3DN88"/>